<evidence type="ECO:0000259" key="1">
    <source>
        <dbReference type="Pfam" id="PF01595"/>
    </source>
</evidence>
<dbReference type="InterPro" id="IPR002550">
    <property type="entry name" value="CNNM"/>
</dbReference>
<dbReference type="KEGG" id="cman:A9D14_05735"/>
<dbReference type="Proteomes" id="UP000195807">
    <property type="component" value="Chromosome"/>
</dbReference>
<dbReference type="EMBL" id="CP019602">
    <property type="protein sequence ID" value="ARU15773.1"/>
    <property type="molecule type" value="Genomic_DNA"/>
</dbReference>
<dbReference type="AlphaFoldDB" id="A0A1Z1FAL1"/>
<evidence type="ECO:0000313" key="2">
    <source>
        <dbReference type="EMBL" id="ARU15773.1"/>
    </source>
</evidence>
<feature type="domain" description="CNNM transmembrane" evidence="1">
    <location>
        <begin position="6"/>
        <end position="70"/>
    </location>
</feature>
<evidence type="ECO:0000313" key="3">
    <source>
        <dbReference type="Proteomes" id="UP000195807"/>
    </source>
</evidence>
<proteinExistence type="predicted"/>
<dbReference type="Pfam" id="PF01595">
    <property type="entry name" value="CNNM"/>
    <property type="match status" value="1"/>
</dbReference>
<sequence length="78" mass="8458">MALLIFYVALALASFLYSLLEATLLTITPSSIRSAAQNGAKWAGGLKKLKDDVERPLKAILTLNTVAYTMICRNMPGN</sequence>
<organism evidence="2 3">
    <name type="scientific">Croceicoccus marinus</name>
    <dbReference type="NCBI Taxonomy" id="450378"/>
    <lineage>
        <taxon>Bacteria</taxon>
        <taxon>Pseudomonadati</taxon>
        <taxon>Pseudomonadota</taxon>
        <taxon>Alphaproteobacteria</taxon>
        <taxon>Sphingomonadales</taxon>
        <taxon>Erythrobacteraceae</taxon>
        <taxon>Croceicoccus</taxon>
    </lineage>
</organism>
<reference evidence="2 3" key="1">
    <citation type="submission" date="2017-01" db="EMBL/GenBank/DDBJ databases">
        <title>Complete genome sequence of esterase-producing bacterium Croceicoccus marinus E4A9.</title>
        <authorList>
            <person name="Wu Y.-H."/>
            <person name="Cheng H."/>
            <person name="Xu L."/>
            <person name="Huo Y.-Y."/>
            <person name="Wang C.-S."/>
            <person name="Xu X.-W."/>
        </authorList>
    </citation>
    <scope>NUCLEOTIDE SEQUENCE [LARGE SCALE GENOMIC DNA]</scope>
    <source>
        <strain evidence="2 3">E4A9</strain>
    </source>
</reference>
<accession>A0A1Z1FAL1</accession>
<name>A0A1Z1FAL1_9SPHN</name>
<dbReference type="RefSeq" id="WP_066843849.1">
    <property type="nucleotide sequence ID" value="NZ_CP019602.1"/>
</dbReference>
<gene>
    <name evidence="2" type="ORF">A9D14_05735</name>
</gene>
<protein>
    <recommendedName>
        <fullName evidence="1">CNNM transmembrane domain-containing protein</fullName>
    </recommendedName>
</protein>
<keyword evidence="3" id="KW-1185">Reference proteome</keyword>